<name>A0A839ADK2_9HYPH</name>
<comment type="similarity">
    <text evidence="1">Belongs to the thiolase-like superfamily. Chalcone/stilbene synthases family.</text>
</comment>
<evidence type="ECO:0000256" key="1">
    <source>
        <dbReference type="ARBA" id="ARBA00005531"/>
    </source>
</evidence>
<dbReference type="RefSeq" id="WP_182164378.1">
    <property type="nucleotide sequence ID" value="NZ_JACFXV010000048.1"/>
</dbReference>
<dbReference type="Gene3D" id="3.40.47.10">
    <property type="match status" value="2"/>
</dbReference>
<evidence type="ECO:0000313" key="8">
    <source>
        <dbReference type="Proteomes" id="UP000541109"/>
    </source>
</evidence>
<feature type="domain" description="Chalcone/stilbene synthase N-terminal" evidence="5">
    <location>
        <begin position="71"/>
        <end position="203"/>
    </location>
</feature>
<protein>
    <submittedName>
        <fullName evidence="7">Type III polyketide synthase</fullName>
    </submittedName>
</protein>
<feature type="domain" description="Chalcone/stilbene synthase C-terminal" evidence="6">
    <location>
        <begin position="220"/>
        <end position="322"/>
    </location>
</feature>
<comment type="caution">
    <text evidence="7">The sequence shown here is derived from an EMBL/GenBank/DDBJ whole genome shotgun (WGS) entry which is preliminary data.</text>
</comment>
<dbReference type="InterPro" id="IPR011141">
    <property type="entry name" value="Polyketide_synthase_type-III"/>
</dbReference>
<reference evidence="7 8" key="1">
    <citation type="submission" date="2020-07" db="EMBL/GenBank/DDBJ databases">
        <title>Stappia sp., F7233, whole genome shotgun sequencing project.</title>
        <authorList>
            <person name="Jiang S."/>
            <person name="Liu Z.W."/>
            <person name="Du Z.J."/>
        </authorList>
    </citation>
    <scope>NUCLEOTIDE SEQUENCE [LARGE SCALE GENOMIC DNA]</scope>
    <source>
        <strain evidence="7 8">F7233</strain>
    </source>
</reference>
<dbReference type="PIRSF" id="PIRSF000451">
    <property type="entry name" value="PKS_III"/>
    <property type="match status" value="1"/>
</dbReference>
<evidence type="ECO:0000259" key="6">
    <source>
        <dbReference type="Pfam" id="PF02797"/>
    </source>
</evidence>
<gene>
    <name evidence="7" type="ORF">H2509_08705</name>
</gene>
<accession>A0A839ADK2</accession>
<keyword evidence="2" id="KW-0808">Transferase</keyword>
<evidence type="ECO:0000313" key="7">
    <source>
        <dbReference type="EMBL" id="MBA5777205.1"/>
    </source>
</evidence>
<dbReference type="InterPro" id="IPR012328">
    <property type="entry name" value="Chalcone/stilbene_synt_C"/>
</dbReference>
<evidence type="ECO:0000256" key="4">
    <source>
        <dbReference type="PIRSR" id="PIRSR000451-1"/>
    </source>
</evidence>
<proteinExistence type="inferred from homology"/>
<evidence type="ECO:0000259" key="5">
    <source>
        <dbReference type="Pfam" id="PF00195"/>
    </source>
</evidence>
<keyword evidence="8" id="KW-1185">Reference proteome</keyword>
<dbReference type="CDD" id="cd00831">
    <property type="entry name" value="CHS_like"/>
    <property type="match status" value="1"/>
</dbReference>
<feature type="active site" description="Acyl-thioester intermediate" evidence="4">
    <location>
        <position position="142"/>
    </location>
</feature>
<keyword evidence="3" id="KW-0012">Acyltransferase</keyword>
<dbReference type="GO" id="GO:0030639">
    <property type="term" value="P:polyketide biosynthetic process"/>
    <property type="evidence" value="ECO:0007669"/>
    <property type="project" value="TreeGrafter"/>
</dbReference>
<dbReference type="GO" id="GO:0016747">
    <property type="term" value="F:acyltransferase activity, transferring groups other than amino-acyl groups"/>
    <property type="evidence" value="ECO:0007669"/>
    <property type="project" value="InterPro"/>
</dbReference>
<sequence>MAYPVSVLGLATAQPPYLLDQADVARRAQAIFADAFARYPQLADVFANSGIEQRHAVRPADWYEAPRDWRERSAVYLESAGELFLEAARAALHRAGVSADNVDAVVTVSSTGIATPSLEARMARQLGLRSDVVRVPVFGLGCAGGVSGLALASRLAVAMPGKTVLCVVVELCTLAFRRDRCAKADIVATALFGDGAAATVLRAGGGYEGSIRLGISGEHLWPSTLDIMGWSVDPIGFGVVLSRALPGFVEQRFAEPARAFLKTAGLENSGAHYVCHPGGARVLTSLEIALGLEGGSLGHEREVLRSHGNMSAPTVLFVLERAIARGLSGPAVLAALGPGFTASFLAIEAGDA</sequence>
<dbReference type="Pfam" id="PF00195">
    <property type="entry name" value="Chal_sti_synt_N"/>
    <property type="match status" value="1"/>
</dbReference>
<dbReference type="PANTHER" id="PTHR11877:SF99">
    <property type="entry name" value="1,3,6,8-TETRAHYDROXYNAPHTHALENE SYNTHASE"/>
    <property type="match status" value="1"/>
</dbReference>
<dbReference type="InterPro" id="IPR001099">
    <property type="entry name" value="Chalcone/stilbene_synt_N"/>
</dbReference>
<evidence type="ECO:0000256" key="3">
    <source>
        <dbReference type="ARBA" id="ARBA00023315"/>
    </source>
</evidence>
<dbReference type="AlphaFoldDB" id="A0A839ADK2"/>
<dbReference type="Proteomes" id="UP000541109">
    <property type="component" value="Unassembled WGS sequence"/>
</dbReference>
<organism evidence="7 8">
    <name type="scientific">Stappia albiluteola</name>
    <dbReference type="NCBI Taxonomy" id="2758565"/>
    <lineage>
        <taxon>Bacteria</taxon>
        <taxon>Pseudomonadati</taxon>
        <taxon>Pseudomonadota</taxon>
        <taxon>Alphaproteobacteria</taxon>
        <taxon>Hyphomicrobiales</taxon>
        <taxon>Stappiaceae</taxon>
        <taxon>Stappia</taxon>
    </lineage>
</organism>
<dbReference type="EMBL" id="JACFXV010000048">
    <property type="protein sequence ID" value="MBA5777205.1"/>
    <property type="molecule type" value="Genomic_DNA"/>
</dbReference>
<dbReference type="PANTHER" id="PTHR11877">
    <property type="entry name" value="HYDROXYMETHYLGLUTARYL-COA SYNTHASE"/>
    <property type="match status" value="1"/>
</dbReference>
<evidence type="ECO:0000256" key="2">
    <source>
        <dbReference type="ARBA" id="ARBA00022679"/>
    </source>
</evidence>
<dbReference type="SUPFAM" id="SSF53901">
    <property type="entry name" value="Thiolase-like"/>
    <property type="match status" value="2"/>
</dbReference>
<dbReference type="InterPro" id="IPR016039">
    <property type="entry name" value="Thiolase-like"/>
</dbReference>
<dbReference type="Pfam" id="PF02797">
    <property type="entry name" value="Chal_sti_synt_C"/>
    <property type="match status" value="1"/>
</dbReference>